<keyword evidence="3" id="KW-1185">Reference proteome</keyword>
<gene>
    <name evidence="2" type="ORF">ETAA8_58470</name>
</gene>
<organism evidence="2 3">
    <name type="scientific">Anatilimnocola aggregata</name>
    <dbReference type="NCBI Taxonomy" id="2528021"/>
    <lineage>
        <taxon>Bacteria</taxon>
        <taxon>Pseudomonadati</taxon>
        <taxon>Planctomycetota</taxon>
        <taxon>Planctomycetia</taxon>
        <taxon>Pirellulales</taxon>
        <taxon>Pirellulaceae</taxon>
        <taxon>Anatilimnocola</taxon>
    </lineage>
</organism>
<accession>A0A517YKF6</accession>
<feature type="transmembrane region" description="Helical" evidence="1">
    <location>
        <begin position="64"/>
        <end position="85"/>
    </location>
</feature>
<keyword evidence="1" id="KW-1133">Transmembrane helix</keyword>
<reference evidence="2 3" key="1">
    <citation type="submission" date="2019-02" db="EMBL/GenBank/DDBJ databases">
        <title>Deep-cultivation of Planctomycetes and their phenomic and genomic characterization uncovers novel biology.</title>
        <authorList>
            <person name="Wiegand S."/>
            <person name="Jogler M."/>
            <person name="Boedeker C."/>
            <person name="Pinto D."/>
            <person name="Vollmers J."/>
            <person name="Rivas-Marin E."/>
            <person name="Kohn T."/>
            <person name="Peeters S.H."/>
            <person name="Heuer A."/>
            <person name="Rast P."/>
            <person name="Oberbeckmann S."/>
            <person name="Bunk B."/>
            <person name="Jeske O."/>
            <person name="Meyerdierks A."/>
            <person name="Storesund J.E."/>
            <person name="Kallscheuer N."/>
            <person name="Luecker S."/>
            <person name="Lage O.M."/>
            <person name="Pohl T."/>
            <person name="Merkel B.J."/>
            <person name="Hornburger P."/>
            <person name="Mueller R.-W."/>
            <person name="Bruemmer F."/>
            <person name="Labrenz M."/>
            <person name="Spormann A.M."/>
            <person name="Op den Camp H."/>
            <person name="Overmann J."/>
            <person name="Amann R."/>
            <person name="Jetten M.S.M."/>
            <person name="Mascher T."/>
            <person name="Medema M.H."/>
            <person name="Devos D.P."/>
            <person name="Kaster A.-K."/>
            <person name="Ovreas L."/>
            <person name="Rohde M."/>
            <person name="Galperin M.Y."/>
            <person name="Jogler C."/>
        </authorList>
    </citation>
    <scope>NUCLEOTIDE SEQUENCE [LARGE SCALE GENOMIC DNA]</scope>
    <source>
        <strain evidence="2 3">ETA_A8</strain>
    </source>
</reference>
<dbReference type="EMBL" id="CP036274">
    <property type="protein sequence ID" value="QDU30699.1"/>
    <property type="molecule type" value="Genomic_DNA"/>
</dbReference>
<feature type="transmembrane region" description="Helical" evidence="1">
    <location>
        <begin position="39"/>
        <end position="58"/>
    </location>
</feature>
<protein>
    <submittedName>
        <fullName evidence="2">Uncharacterized protein</fullName>
    </submittedName>
</protein>
<keyword evidence="1" id="KW-0812">Transmembrane</keyword>
<evidence type="ECO:0000313" key="2">
    <source>
        <dbReference type="EMBL" id="QDU30699.1"/>
    </source>
</evidence>
<name>A0A517YKF6_9BACT</name>
<dbReference type="AlphaFoldDB" id="A0A517YKF6"/>
<keyword evidence="1" id="KW-0472">Membrane</keyword>
<evidence type="ECO:0000313" key="3">
    <source>
        <dbReference type="Proteomes" id="UP000315017"/>
    </source>
</evidence>
<dbReference type="Proteomes" id="UP000315017">
    <property type="component" value="Chromosome"/>
</dbReference>
<evidence type="ECO:0000256" key="1">
    <source>
        <dbReference type="SAM" id="Phobius"/>
    </source>
</evidence>
<sequence>MSQEPFNPYASPVSVEEFPKLSDASHRARLLEIAKAQRFLIYVLLTGLLFGVLARFISGLGESFGVYIILGFQLVISVLQSVAMYGLGKRVYGSASAIGLALVSFVPCVGLLFMLMANGAATKKLTAGGIKVGFMGADLKQFEER</sequence>
<dbReference type="KEGG" id="aagg:ETAA8_58470"/>
<feature type="transmembrane region" description="Helical" evidence="1">
    <location>
        <begin position="97"/>
        <end position="117"/>
    </location>
</feature>
<proteinExistence type="predicted"/>